<name>A0A219B1M8_9SPHN</name>
<dbReference type="InterPro" id="IPR052164">
    <property type="entry name" value="Anthracycline_SecMetBiosynth"/>
</dbReference>
<reference evidence="3" key="1">
    <citation type="submission" date="2017-05" db="EMBL/GenBank/DDBJ databases">
        <authorList>
            <person name="Lin X."/>
        </authorList>
    </citation>
    <scope>NUCLEOTIDE SEQUENCE [LARGE SCALE GENOMIC DNA]</scope>
    <source>
        <strain evidence="3">JLT2012</strain>
    </source>
</reference>
<evidence type="ECO:0000259" key="1">
    <source>
        <dbReference type="PROSITE" id="PS51819"/>
    </source>
</evidence>
<evidence type="ECO:0000313" key="3">
    <source>
        <dbReference type="Proteomes" id="UP000198462"/>
    </source>
</evidence>
<accession>A0A219B1M8</accession>
<dbReference type="EMBL" id="NFZT01000001">
    <property type="protein sequence ID" value="OWV32026.1"/>
    <property type="molecule type" value="Genomic_DNA"/>
</dbReference>
<keyword evidence="3" id="KW-1185">Reference proteome</keyword>
<dbReference type="Pfam" id="PF18029">
    <property type="entry name" value="Glyoxalase_6"/>
    <property type="match status" value="1"/>
</dbReference>
<dbReference type="PANTHER" id="PTHR33993:SF2">
    <property type="entry name" value="VOC DOMAIN-CONTAINING PROTEIN"/>
    <property type="match status" value="1"/>
</dbReference>
<protein>
    <recommendedName>
        <fullName evidence="1">VOC domain-containing protein</fullName>
    </recommendedName>
</protein>
<dbReference type="InterPro" id="IPR029068">
    <property type="entry name" value="Glyas_Bleomycin-R_OHBP_Dase"/>
</dbReference>
<proteinExistence type="predicted"/>
<dbReference type="Proteomes" id="UP000198462">
    <property type="component" value="Unassembled WGS sequence"/>
</dbReference>
<dbReference type="PANTHER" id="PTHR33993">
    <property type="entry name" value="GLYOXALASE-RELATED"/>
    <property type="match status" value="1"/>
</dbReference>
<organism evidence="2 3">
    <name type="scientific">Pacificimonas flava</name>
    <dbReference type="NCBI Taxonomy" id="1234595"/>
    <lineage>
        <taxon>Bacteria</taxon>
        <taxon>Pseudomonadati</taxon>
        <taxon>Pseudomonadota</taxon>
        <taxon>Alphaproteobacteria</taxon>
        <taxon>Sphingomonadales</taxon>
        <taxon>Sphingosinicellaceae</taxon>
        <taxon>Pacificimonas</taxon>
    </lineage>
</organism>
<gene>
    <name evidence="2" type="ORF">B5C34_00160</name>
</gene>
<evidence type="ECO:0000313" key="2">
    <source>
        <dbReference type="EMBL" id="OWV32026.1"/>
    </source>
</evidence>
<dbReference type="OrthoDB" id="9793039at2"/>
<dbReference type="AlphaFoldDB" id="A0A219B1M8"/>
<dbReference type="SUPFAM" id="SSF54593">
    <property type="entry name" value="Glyoxalase/Bleomycin resistance protein/Dihydroxybiphenyl dioxygenase"/>
    <property type="match status" value="1"/>
</dbReference>
<feature type="domain" description="VOC" evidence="1">
    <location>
        <begin position="4"/>
        <end position="108"/>
    </location>
</feature>
<dbReference type="PROSITE" id="PS51819">
    <property type="entry name" value="VOC"/>
    <property type="match status" value="1"/>
</dbReference>
<dbReference type="InterPro" id="IPR041581">
    <property type="entry name" value="Glyoxalase_6"/>
</dbReference>
<dbReference type="Gene3D" id="3.10.180.10">
    <property type="entry name" value="2,3-Dihydroxybiphenyl 1,2-Dioxygenase, domain 1"/>
    <property type="match status" value="1"/>
</dbReference>
<dbReference type="InterPro" id="IPR037523">
    <property type="entry name" value="VOC_core"/>
</dbReference>
<dbReference type="RefSeq" id="WP_088710824.1">
    <property type="nucleotide sequence ID" value="NZ_NFZT01000001.1"/>
</dbReference>
<sequence>MSAPIVFFDIAGPDFAAQRDFYSAIFGWEIGEDGRFTTGVVAPTVDALLRTDPADKMIYVGVEDVAATLKLVEEKGGTVDLERREVPGMIVLGLFRDPAGNHMGLVEMKDGEQVIP</sequence>
<comment type="caution">
    <text evidence="2">The sequence shown here is derived from an EMBL/GenBank/DDBJ whole genome shotgun (WGS) entry which is preliminary data.</text>
</comment>